<protein>
    <submittedName>
        <fullName evidence="1">Uncharacterized protein</fullName>
    </submittedName>
</protein>
<comment type="caution">
    <text evidence="1">The sequence shown here is derived from an EMBL/GenBank/DDBJ whole genome shotgun (WGS) entry which is preliminary data.</text>
</comment>
<dbReference type="Proteomes" id="UP000886501">
    <property type="component" value="Unassembled WGS sequence"/>
</dbReference>
<evidence type="ECO:0000313" key="2">
    <source>
        <dbReference type="Proteomes" id="UP000886501"/>
    </source>
</evidence>
<evidence type="ECO:0000313" key="1">
    <source>
        <dbReference type="EMBL" id="KAF9644898.1"/>
    </source>
</evidence>
<organism evidence="1 2">
    <name type="scientific">Thelephora ganbajun</name>
    <name type="common">Ganba fungus</name>
    <dbReference type="NCBI Taxonomy" id="370292"/>
    <lineage>
        <taxon>Eukaryota</taxon>
        <taxon>Fungi</taxon>
        <taxon>Dikarya</taxon>
        <taxon>Basidiomycota</taxon>
        <taxon>Agaricomycotina</taxon>
        <taxon>Agaricomycetes</taxon>
        <taxon>Thelephorales</taxon>
        <taxon>Thelephoraceae</taxon>
        <taxon>Thelephora</taxon>
    </lineage>
</organism>
<accession>A0ACB6Z6C4</accession>
<reference evidence="1" key="2">
    <citation type="journal article" date="2020" name="Nat. Commun.">
        <title>Large-scale genome sequencing of mycorrhizal fungi provides insights into the early evolution of symbiotic traits.</title>
        <authorList>
            <person name="Miyauchi S."/>
            <person name="Kiss E."/>
            <person name="Kuo A."/>
            <person name="Drula E."/>
            <person name="Kohler A."/>
            <person name="Sanchez-Garcia M."/>
            <person name="Morin E."/>
            <person name="Andreopoulos B."/>
            <person name="Barry K.W."/>
            <person name="Bonito G."/>
            <person name="Buee M."/>
            <person name="Carver A."/>
            <person name="Chen C."/>
            <person name="Cichocki N."/>
            <person name="Clum A."/>
            <person name="Culley D."/>
            <person name="Crous P.W."/>
            <person name="Fauchery L."/>
            <person name="Girlanda M."/>
            <person name="Hayes R.D."/>
            <person name="Keri Z."/>
            <person name="LaButti K."/>
            <person name="Lipzen A."/>
            <person name="Lombard V."/>
            <person name="Magnuson J."/>
            <person name="Maillard F."/>
            <person name="Murat C."/>
            <person name="Nolan M."/>
            <person name="Ohm R.A."/>
            <person name="Pangilinan J."/>
            <person name="Pereira M.F."/>
            <person name="Perotto S."/>
            <person name="Peter M."/>
            <person name="Pfister S."/>
            <person name="Riley R."/>
            <person name="Sitrit Y."/>
            <person name="Stielow J.B."/>
            <person name="Szollosi G."/>
            <person name="Zifcakova L."/>
            <person name="Stursova M."/>
            <person name="Spatafora J.W."/>
            <person name="Tedersoo L."/>
            <person name="Vaario L.M."/>
            <person name="Yamada A."/>
            <person name="Yan M."/>
            <person name="Wang P."/>
            <person name="Xu J."/>
            <person name="Bruns T."/>
            <person name="Baldrian P."/>
            <person name="Vilgalys R."/>
            <person name="Dunand C."/>
            <person name="Henrissat B."/>
            <person name="Grigoriev I.V."/>
            <person name="Hibbett D."/>
            <person name="Nagy L.G."/>
            <person name="Martin F.M."/>
        </authorList>
    </citation>
    <scope>NUCLEOTIDE SEQUENCE</scope>
    <source>
        <strain evidence="1">P2</strain>
    </source>
</reference>
<proteinExistence type="predicted"/>
<keyword evidence="2" id="KW-1185">Reference proteome</keyword>
<dbReference type="EMBL" id="MU118114">
    <property type="protein sequence ID" value="KAF9644898.1"/>
    <property type="molecule type" value="Genomic_DNA"/>
</dbReference>
<name>A0ACB6Z6C4_THEGA</name>
<gene>
    <name evidence="1" type="ORF">BDM02DRAFT_3157054</name>
</gene>
<sequence length="759" mass="83906">MDIEEQTGLLAPTSGDLETVKVFPLIPHIRKDAINFGADGCFVCGIDTALSWEQLTASDINFAVIRPLVFKYARLKNLATVYACLVVRSHFLSLAGEDMAYTGVMLARADMCEILAMKLLSRFSSSKLQLASVLMTSWDPLTGAPENVFEEVKMLLGGGDDEMNDPQCALEMAIATRAKYFVAAPLVQTVVNDVYSGTIVFSNVATARSVLADNYKQKAIGVYDHRTAPFLDHYRLRVPKYGAILEFLNFAALLITFVLCLSNTETSHMTAYEIFFIIFAVAFALDEYTAFREHGWDVYLANMWNVFDTSFIVIFLLYIILRIKGLATGDGSSSELGFDILACGACILFPRLAFFAVKNAVVVLALRAMIAEFVFFVCIAAICFSGLLFTLHTLSVGGPNPWSWRAITWLMVQVWFGNTSLSFGQASSFHPIFGPFLMTGFAALSNTMLLTILISILSNTFSRIDANANREYLFQFAMATIEGSKSDALFSYQPPFNLVAFLVLWPLSYIVSPRILHSVNVFMIRLTSFPTLVVIGLYERGFSAAQPTTERWEATSSFYNSIRNMPLLDAIVGTGSNDLYDVIFDVDVTPEEDLFGNLEEDEQPALRSIASSTKLRGNRSRGRTPGPGPATNIRSPPRSPTRTRGTSDVSPKMRPITLSTTNLLEPGQSGEPPSLGKMSPLARLFTGDNPIRGRTTSMGGGADLKKVEALLEDIKHLPVNKFTEEMRELQDRQARIENLLLTLTRGMRHDGITSRQDSV</sequence>
<reference evidence="1" key="1">
    <citation type="submission" date="2019-10" db="EMBL/GenBank/DDBJ databases">
        <authorList>
            <consortium name="DOE Joint Genome Institute"/>
            <person name="Kuo A."/>
            <person name="Miyauchi S."/>
            <person name="Kiss E."/>
            <person name="Drula E."/>
            <person name="Kohler A."/>
            <person name="Sanchez-Garcia M."/>
            <person name="Andreopoulos B."/>
            <person name="Barry K.W."/>
            <person name="Bonito G."/>
            <person name="Buee M."/>
            <person name="Carver A."/>
            <person name="Chen C."/>
            <person name="Cichocki N."/>
            <person name="Clum A."/>
            <person name="Culley D."/>
            <person name="Crous P.W."/>
            <person name="Fauchery L."/>
            <person name="Girlanda M."/>
            <person name="Hayes R."/>
            <person name="Keri Z."/>
            <person name="Labutti K."/>
            <person name="Lipzen A."/>
            <person name="Lombard V."/>
            <person name="Magnuson J."/>
            <person name="Maillard F."/>
            <person name="Morin E."/>
            <person name="Murat C."/>
            <person name="Nolan M."/>
            <person name="Ohm R."/>
            <person name="Pangilinan J."/>
            <person name="Pereira M."/>
            <person name="Perotto S."/>
            <person name="Peter M."/>
            <person name="Riley R."/>
            <person name="Sitrit Y."/>
            <person name="Stielow B."/>
            <person name="Szollosi G."/>
            <person name="Zifcakova L."/>
            <person name="Stursova M."/>
            <person name="Spatafora J.W."/>
            <person name="Tedersoo L."/>
            <person name="Vaario L.-M."/>
            <person name="Yamada A."/>
            <person name="Yan M."/>
            <person name="Wang P."/>
            <person name="Xu J."/>
            <person name="Bruns T."/>
            <person name="Baldrian P."/>
            <person name="Vilgalys R."/>
            <person name="Henrissat B."/>
            <person name="Grigoriev I.V."/>
            <person name="Hibbett D."/>
            <person name="Nagy L.G."/>
            <person name="Martin F.M."/>
        </authorList>
    </citation>
    <scope>NUCLEOTIDE SEQUENCE</scope>
    <source>
        <strain evidence="1">P2</strain>
    </source>
</reference>